<accession>A0ABR8FSB3</accession>
<reference evidence="1 2" key="1">
    <citation type="journal article" date="2020" name="ISME J.">
        <title>Comparative genomics reveals insights into cyanobacterial evolution and habitat adaptation.</title>
        <authorList>
            <person name="Chen M.Y."/>
            <person name="Teng W.K."/>
            <person name="Zhao L."/>
            <person name="Hu C.X."/>
            <person name="Zhou Y.K."/>
            <person name="Han B.P."/>
            <person name="Song L.R."/>
            <person name="Shu W.S."/>
        </authorList>
    </citation>
    <scope>NUCLEOTIDE SEQUENCE [LARGE SCALE GENOMIC DNA]</scope>
    <source>
        <strain evidence="1 2">FACHB-130</strain>
    </source>
</reference>
<evidence type="ECO:0000313" key="2">
    <source>
        <dbReference type="Proteomes" id="UP000603457"/>
    </source>
</evidence>
<proteinExistence type="predicted"/>
<dbReference type="InterPro" id="IPR011008">
    <property type="entry name" value="Dimeric_a/b-barrel"/>
</dbReference>
<dbReference type="Proteomes" id="UP000603457">
    <property type="component" value="Unassembled WGS sequence"/>
</dbReference>
<dbReference type="SUPFAM" id="SSF54909">
    <property type="entry name" value="Dimeric alpha+beta barrel"/>
    <property type="match status" value="1"/>
</dbReference>
<dbReference type="Gene3D" id="3.30.70.100">
    <property type="match status" value="1"/>
</dbReference>
<dbReference type="GO" id="GO:0004497">
    <property type="term" value="F:monooxygenase activity"/>
    <property type="evidence" value="ECO:0007669"/>
    <property type="project" value="UniProtKB-KW"/>
</dbReference>
<dbReference type="RefSeq" id="WP_190966186.1">
    <property type="nucleotide sequence ID" value="NZ_JACJTB010000002.1"/>
</dbReference>
<keyword evidence="1" id="KW-0560">Oxidoreductase</keyword>
<protein>
    <submittedName>
        <fullName evidence="1">Antibiotic biosynthesis monooxygenase</fullName>
    </submittedName>
</protein>
<comment type="caution">
    <text evidence="1">The sequence shown here is derived from an EMBL/GenBank/DDBJ whole genome shotgun (WGS) entry which is preliminary data.</text>
</comment>
<keyword evidence="1" id="KW-0503">Monooxygenase</keyword>
<gene>
    <name evidence="1" type="ORF">H6G74_02660</name>
</gene>
<sequence length="110" mass="12811">MDFQDFLRHKFTHVVMGEFKPGKFEAAKKLYEEAVLTYTTGFKGAYLLQEPGTDRGISIIFWESVEDMEANHNEVYQEILKQMMPLFAEPPKTVVYELVCEITPKEIEEV</sequence>
<keyword evidence="2" id="KW-1185">Reference proteome</keyword>
<name>A0ABR8FSB3_9NOSO</name>
<evidence type="ECO:0000313" key="1">
    <source>
        <dbReference type="EMBL" id="MBD2593230.1"/>
    </source>
</evidence>
<organism evidence="1 2">
    <name type="scientific">Nostoc spongiaeforme FACHB-130</name>
    <dbReference type="NCBI Taxonomy" id="1357510"/>
    <lineage>
        <taxon>Bacteria</taxon>
        <taxon>Bacillati</taxon>
        <taxon>Cyanobacteriota</taxon>
        <taxon>Cyanophyceae</taxon>
        <taxon>Nostocales</taxon>
        <taxon>Nostocaceae</taxon>
        <taxon>Nostoc</taxon>
    </lineage>
</organism>
<dbReference type="EMBL" id="JACJTB010000002">
    <property type="protein sequence ID" value="MBD2593230.1"/>
    <property type="molecule type" value="Genomic_DNA"/>
</dbReference>